<dbReference type="GO" id="GO:0050660">
    <property type="term" value="F:flavin adenine dinucleotide binding"/>
    <property type="evidence" value="ECO:0007669"/>
    <property type="project" value="TreeGrafter"/>
</dbReference>
<feature type="active site" description="Proton acceptor" evidence="8">
    <location>
        <position position="458"/>
    </location>
</feature>
<keyword evidence="3 9" id="KW-0274">FAD</keyword>
<dbReference type="PANTHER" id="PTHR43014">
    <property type="entry name" value="MERCURIC REDUCTASE"/>
    <property type="match status" value="1"/>
</dbReference>
<protein>
    <submittedName>
        <fullName evidence="14">NAD(P)/FAD-dependent oxidoreductase</fullName>
    </submittedName>
</protein>
<feature type="binding site" evidence="9">
    <location>
        <position position="320"/>
    </location>
    <ligand>
        <name>FAD</name>
        <dbReference type="ChEBI" id="CHEBI:57692"/>
    </ligand>
</feature>
<dbReference type="InterPro" id="IPR004099">
    <property type="entry name" value="Pyr_nucl-diS_OxRdtase_dimer"/>
</dbReference>
<name>A0A5R8KAD3_9BACT</name>
<dbReference type="PRINTS" id="PR00368">
    <property type="entry name" value="FADPNR"/>
</dbReference>
<accession>A0A5R8KAD3</accession>
<evidence type="ECO:0000256" key="1">
    <source>
        <dbReference type="ARBA" id="ARBA00007532"/>
    </source>
</evidence>
<feature type="binding site" evidence="9">
    <location>
        <position position="54"/>
    </location>
    <ligand>
        <name>FAD</name>
        <dbReference type="ChEBI" id="CHEBI:57692"/>
    </ligand>
</feature>
<sequence length="484" mass="52169">MSHTNHYDFAILGGGSAGYAAARTAASLKLRTVLIDSAAELGGLCILRGCMPSKTLIESANRNLTIRHAATFGLRAQSGEADIRAIRDRKRFLIDDFASYRQQQLQDGRFDLIRGQASFEGSDEQTIKLQIDIPDQDAFVITAGTVLIATGSSVQIPDIPGLKETGFWTSDTILDTDHLPESFTVLGGGAIALEMAHYLEGIGRKVTIVQRNEQLLRGMDADIAETIETAFKARGITVHTNTQITQVERIGNRKKLTYLDQVTGSPHEVESDEILVALGRSPNTAKLNLSTCGIEANRNGQIKAAPTQQTSHPRVFAAGDVCGPLEVVHLAIQQGETAAKNAAQMLAGKAPSHTMDYRCQLYGIFTEPQIAVVGLSETEAREKNVPHISASYPFDDHGKSMVMGETQGFVKLIADPSTGKLLGAAVIGPEATELIHQPAIALHLNADVGQLVTAPWYHPTLSEIWSYPAEDLQDAVASLNTPQD</sequence>
<keyword evidence="9" id="KW-0547">Nucleotide-binding</keyword>
<keyword evidence="4" id="KW-0521">NADP</keyword>
<evidence type="ECO:0000256" key="4">
    <source>
        <dbReference type="ARBA" id="ARBA00022857"/>
    </source>
</evidence>
<evidence type="ECO:0000256" key="10">
    <source>
        <dbReference type="PIRSR" id="PIRSR000350-4"/>
    </source>
</evidence>
<feature type="binding site" evidence="9">
    <location>
        <begin position="150"/>
        <end position="152"/>
    </location>
    <ligand>
        <name>FAD</name>
        <dbReference type="ChEBI" id="CHEBI:57692"/>
    </ligand>
</feature>
<dbReference type="GO" id="GO:0016668">
    <property type="term" value="F:oxidoreductase activity, acting on a sulfur group of donors, NAD(P) as acceptor"/>
    <property type="evidence" value="ECO:0007669"/>
    <property type="project" value="InterPro"/>
</dbReference>
<dbReference type="InterPro" id="IPR036188">
    <property type="entry name" value="FAD/NAD-bd_sf"/>
</dbReference>
<feature type="domain" description="Pyridine nucleotide-disulphide oxidoreductase dimerisation" evidence="12">
    <location>
        <begin position="364"/>
        <end position="465"/>
    </location>
</feature>
<dbReference type="Gene3D" id="3.30.390.30">
    <property type="match status" value="1"/>
</dbReference>
<dbReference type="InterPro" id="IPR001100">
    <property type="entry name" value="Pyr_nuc-diS_OxRdtase"/>
</dbReference>
<dbReference type="PROSITE" id="PS00076">
    <property type="entry name" value="PYRIDINE_REDOX_1"/>
    <property type="match status" value="1"/>
</dbReference>
<evidence type="ECO:0000256" key="5">
    <source>
        <dbReference type="ARBA" id="ARBA00023002"/>
    </source>
</evidence>
<dbReference type="InterPro" id="IPR023753">
    <property type="entry name" value="FAD/NAD-binding_dom"/>
</dbReference>
<gene>
    <name evidence="14" type="ORF">FEM03_20600</name>
</gene>
<keyword evidence="9" id="KW-0520">NAD</keyword>
<dbReference type="RefSeq" id="WP_138088192.1">
    <property type="nucleotide sequence ID" value="NZ_VAUV01000018.1"/>
</dbReference>
<dbReference type="EMBL" id="VAUV01000018">
    <property type="protein sequence ID" value="TLD68875.1"/>
    <property type="molecule type" value="Genomic_DNA"/>
</dbReference>
<dbReference type="PRINTS" id="PR00411">
    <property type="entry name" value="PNDRDTASEI"/>
</dbReference>
<dbReference type="SUPFAM" id="SSF51905">
    <property type="entry name" value="FAD/NAD(P)-binding domain"/>
    <property type="match status" value="1"/>
</dbReference>
<reference evidence="14 15" key="1">
    <citation type="submission" date="2019-05" db="EMBL/GenBank/DDBJ databases">
        <title>Verrucobacter flavum gen. nov., sp. nov. a new member of the family Verrucomicrobiaceae.</title>
        <authorList>
            <person name="Szuroczki S."/>
            <person name="Abbaszade G."/>
            <person name="Szabo A."/>
            <person name="Felfoldi T."/>
            <person name="Schumann P."/>
            <person name="Boka K."/>
            <person name="Keki Z."/>
            <person name="Toumi M."/>
            <person name="Toth E."/>
        </authorList>
    </citation>
    <scope>NUCLEOTIDE SEQUENCE [LARGE SCALE GENOMIC DNA]</scope>
    <source>
        <strain evidence="14 15">MG-N-17</strain>
    </source>
</reference>
<dbReference type="SUPFAM" id="SSF55424">
    <property type="entry name" value="FAD/NAD-linked reductases, dimerisation (C-terminal) domain"/>
    <property type="match status" value="1"/>
</dbReference>
<organism evidence="14 15">
    <name type="scientific">Phragmitibacter flavus</name>
    <dbReference type="NCBI Taxonomy" id="2576071"/>
    <lineage>
        <taxon>Bacteria</taxon>
        <taxon>Pseudomonadati</taxon>
        <taxon>Verrucomicrobiota</taxon>
        <taxon>Verrucomicrobiia</taxon>
        <taxon>Verrucomicrobiales</taxon>
        <taxon>Verrucomicrobiaceae</taxon>
        <taxon>Phragmitibacter</taxon>
    </lineage>
</organism>
<comment type="caution">
    <text evidence="14">The sequence shown here is derived from an EMBL/GenBank/DDBJ whole genome shotgun (WGS) entry which is preliminary data.</text>
</comment>
<dbReference type="Proteomes" id="UP000306196">
    <property type="component" value="Unassembled WGS sequence"/>
</dbReference>
<evidence type="ECO:0000259" key="12">
    <source>
        <dbReference type="Pfam" id="PF02852"/>
    </source>
</evidence>
<feature type="domain" description="FAD/NAD(P)-binding" evidence="13">
    <location>
        <begin position="7"/>
        <end position="335"/>
    </location>
</feature>
<evidence type="ECO:0000313" key="15">
    <source>
        <dbReference type="Proteomes" id="UP000306196"/>
    </source>
</evidence>
<evidence type="ECO:0000256" key="9">
    <source>
        <dbReference type="PIRSR" id="PIRSR000350-3"/>
    </source>
</evidence>
<dbReference type="Gene3D" id="3.50.50.60">
    <property type="entry name" value="FAD/NAD(P)-binding domain"/>
    <property type="match status" value="2"/>
</dbReference>
<evidence type="ECO:0000256" key="8">
    <source>
        <dbReference type="PIRSR" id="PIRSR000350-2"/>
    </source>
</evidence>
<comment type="cofactor">
    <cofactor evidence="9">
        <name>FAD</name>
        <dbReference type="ChEBI" id="CHEBI:57692"/>
    </cofactor>
    <text evidence="9">Binds 1 FAD per subunit.</text>
</comment>
<evidence type="ECO:0000256" key="3">
    <source>
        <dbReference type="ARBA" id="ARBA00022827"/>
    </source>
</evidence>
<evidence type="ECO:0000313" key="14">
    <source>
        <dbReference type="EMBL" id="TLD68875.1"/>
    </source>
</evidence>
<comment type="similarity">
    <text evidence="1 11">Belongs to the class-I pyridine nucleotide-disulfide oxidoreductase family.</text>
</comment>
<proteinExistence type="inferred from homology"/>
<evidence type="ECO:0000259" key="13">
    <source>
        <dbReference type="Pfam" id="PF07992"/>
    </source>
</evidence>
<dbReference type="InterPro" id="IPR012999">
    <property type="entry name" value="Pyr_OxRdtase_I_AS"/>
</dbReference>
<evidence type="ECO:0000256" key="2">
    <source>
        <dbReference type="ARBA" id="ARBA00022630"/>
    </source>
</evidence>
<dbReference type="GO" id="GO:0003955">
    <property type="term" value="F:NAD(P)H dehydrogenase (quinone) activity"/>
    <property type="evidence" value="ECO:0007669"/>
    <property type="project" value="TreeGrafter"/>
</dbReference>
<dbReference type="AlphaFoldDB" id="A0A5R8KAD3"/>
<evidence type="ECO:0000256" key="6">
    <source>
        <dbReference type="ARBA" id="ARBA00023157"/>
    </source>
</evidence>
<evidence type="ECO:0000256" key="11">
    <source>
        <dbReference type="RuleBase" id="RU003691"/>
    </source>
</evidence>
<dbReference type="Pfam" id="PF07992">
    <property type="entry name" value="Pyr_redox_2"/>
    <property type="match status" value="1"/>
</dbReference>
<feature type="binding site" evidence="9">
    <location>
        <position position="279"/>
    </location>
    <ligand>
        <name>NAD(+)</name>
        <dbReference type="ChEBI" id="CHEBI:57540"/>
    </ligand>
</feature>
<keyword evidence="15" id="KW-1185">Reference proteome</keyword>
<dbReference type="FunFam" id="3.30.390.30:FF:000001">
    <property type="entry name" value="Dihydrolipoyl dehydrogenase"/>
    <property type="match status" value="1"/>
</dbReference>
<dbReference type="OrthoDB" id="9800167at2"/>
<evidence type="ECO:0000256" key="7">
    <source>
        <dbReference type="ARBA" id="ARBA00023284"/>
    </source>
</evidence>
<keyword evidence="2 11" id="KW-0285">Flavoprotein</keyword>
<feature type="disulfide bond" description="Redox-active" evidence="10">
    <location>
        <begin position="45"/>
        <end position="50"/>
    </location>
</feature>
<dbReference type="PIRSF" id="PIRSF000350">
    <property type="entry name" value="Mercury_reductase_MerA"/>
    <property type="match status" value="1"/>
</dbReference>
<dbReference type="InterPro" id="IPR016156">
    <property type="entry name" value="FAD/NAD-linked_Rdtase_dimer_sf"/>
</dbReference>
<dbReference type="PANTHER" id="PTHR43014:SF2">
    <property type="entry name" value="MERCURIC REDUCTASE"/>
    <property type="match status" value="1"/>
</dbReference>
<feature type="binding site" evidence="9">
    <location>
        <begin position="187"/>
        <end position="194"/>
    </location>
    <ligand>
        <name>NAD(+)</name>
        <dbReference type="ChEBI" id="CHEBI:57540"/>
    </ligand>
</feature>
<keyword evidence="6" id="KW-1015">Disulfide bond</keyword>
<keyword evidence="7 11" id="KW-0676">Redox-active center</keyword>
<keyword evidence="5 11" id="KW-0560">Oxidoreductase</keyword>
<dbReference type="Pfam" id="PF02852">
    <property type="entry name" value="Pyr_redox_dim"/>
    <property type="match status" value="1"/>
</dbReference>